<sequence>MLYLLGACKFVACNGNLAGCEPSTEEMTCAIVGVACECSRDPAIDCSVVWTLNGKDFTERCQWNHQISKWKRRQMRKWSENKESYLKSLRSLWRKDNEIERVEQKWKSSSEHMEKKLTSIHEQMKQLQTMTPDESISLFENRMTNGNLKKHNVDLEFGNMLGKDRSDL</sequence>
<dbReference type="AlphaFoldDB" id="A0A9D4DCY4"/>
<dbReference type="Proteomes" id="UP000828390">
    <property type="component" value="Unassembled WGS sequence"/>
</dbReference>
<gene>
    <name evidence="1" type="ORF">DPMN_048223</name>
</gene>
<evidence type="ECO:0000313" key="1">
    <source>
        <dbReference type="EMBL" id="KAH3741498.1"/>
    </source>
</evidence>
<accession>A0A9D4DCY4</accession>
<proteinExistence type="predicted"/>
<name>A0A9D4DCY4_DREPO</name>
<protein>
    <submittedName>
        <fullName evidence="1">Uncharacterized protein</fullName>
    </submittedName>
</protein>
<dbReference type="EMBL" id="JAIWYP010000011">
    <property type="protein sequence ID" value="KAH3741498.1"/>
    <property type="molecule type" value="Genomic_DNA"/>
</dbReference>
<reference evidence="1" key="1">
    <citation type="journal article" date="2019" name="bioRxiv">
        <title>The Genome of the Zebra Mussel, Dreissena polymorpha: A Resource for Invasive Species Research.</title>
        <authorList>
            <person name="McCartney M.A."/>
            <person name="Auch B."/>
            <person name="Kono T."/>
            <person name="Mallez S."/>
            <person name="Zhang Y."/>
            <person name="Obille A."/>
            <person name="Becker A."/>
            <person name="Abrahante J.E."/>
            <person name="Garbe J."/>
            <person name="Badalamenti J.P."/>
            <person name="Herman A."/>
            <person name="Mangelson H."/>
            <person name="Liachko I."/>
            <person name="Sullivan S."/>
            <person name="Sone E.D."/>
            <person name="Koren S."/>
            <person name="Silverstein K.A.T."/>
            <person name="Beckman K.B."/>
            <person name="Gohl D.M."/>
        </authorList>
    </citation>
    <scope>NUCLEOTIDE SEQUENCE</scope>
    <source>
        <strain evidence="1">Duluth1</strain>
        <tissue evidence="1">Whole animal</tissue>
    </source>
</reference>
<organism evidence="1 2">
    <name type="scientific">Dreissena polymorpha</name>
    <name type="common">Zebra mussel</name>
    <name type="synonym">Mytilus polymorpha</name>
    <dbReference type="NCBI Taxonomy" id="45954"/>
    <lineage>
        <taxon>Eukaryota</taxon>
        <taxon>Metazoa</taxon>
        <taxon>Spiralia</taxon>
        <taxon>Lophotrochozoa</taxon>
        <taxon>Mollusca</taxon>
        <taxon>Bivalvia</taxon>
        <taxon>Autobranchia</taxon>
        <taxon>Heteroconchia</taxon>
        <taxon>Euheterodonta</taxon>
        <taxon>Imparidentia</taxon>
        <taxon>Neoheterodontei</taxon>
        <taxon>Myida</taxon>
        <taxon>Dreissenoidea</taxon>
        <taxon>Dreissenidae</taxon>
        <taxon>Dreissena</taxon>
    </lineage>
</organism>
<evidence type="ECO:0000313" key="2">
    <source>
        <dbReference type="Proteomes" id="UP000828390"/>
    </source>
</evidence>
<keyword evidence="2" id="KW-1185">Reference proteome</keyword>
<reference evidence="1" key="2">
    <citation type="submission" date="2020-11" db="EMBL/GenBank/DDBJ databases">
        <authorList>
            <person name="McCartney M.A."/>
            <person name="Auch B."/>
            <person name="Kono T."/>
            <person name="Mallez S."/>
            <person name="Becker A."/>
            <person name="Gohl D.M."/>
            <person name="Silverstein K.A.T."/>
            <person name="Koren S."/>
            <person name="Bechman K.B."/>
            <person name="Herman A."/>
            <person name="Abrahante J.E."/>
            <person name="Garbe J."/>
        </authorList>
    </citation>
    <scope>NUCLEOTIDE SEQUENCE</scope>
    <source>
        <strain evidence="1">Duluth1</strain>
        <tissue evidence="1">Whole animal</tissue>
    </source>
</reference>
<comment type="caution">
    <text evidence="1">The sequence shown here is derived from an EMBL/GenBank/DDBJ whole genome shotgun (WGS) entry which is preliminary data.</text>
</comment>